<keyword evidence="3" id="KW-1185">Reference proteome</keyword>
<evidence type="ECO:0000313" key="3">
    <source>
        <dbReference type="Proteomes" id="UP000001072"/>
    </source>
</evidence>
<gene>
    <name evidence="2" type="ORF">MELLADRAFT_59213</name>
</gene>
<sequence>MPKGPYIGNRYQRLPQHQVLPPPKHGGKVGLSCPDCSNNTSLVYVPGGEETVKVKCASIRNHYYRTFKLNQLNHEIACINAGAKYPIPFDPSAHGPRVNIAGVVLPPPPPKPSKTAKTPRAPPAIMCARPQEGATAAKHKPAGHAACSSRYCKSCCIAYGPPGACHAHRQKEPIMPPAQLRSNPAPRVPHQPPTAPPNPKRLRLIPAQCAQSVRRSGRTIPDESDKIIERATQAQAERKQLSPHVVVQDDARASSNAPFDEGKVVSLHLVTLEQRHPVLSHMFPQWPLATLQDCTSLLRKAKEAAGPKWDDTVLFWDEEIRNWHEIPVTLPHRYTHRHLVICIPSQRVALCTQLQEVLEDLHMGNQRSLKVHPT</sequence>
<dbReference type="VEuPathDB" id="FungiDB:MELLADRAFT_59213"/>
<name>F4R5G7_MELLP</name>
<dbReference type="EMBL" id="GL883091">
    <property type="protein sequence ID" value="EGG12264.1"/>
    <property type="molecule type" value="Genomic_DNA"/>
</dbReference>
<dbReference type="KEGG" id="mlr:MELLADRAFT_59213"/>
<reference evidence="3" key="1">
    <citation type="journal article" date="2011" name="Proc. Natl. Acad. Sci. U.S.A.">
        <title>Obligate biotrophy features unraveled by the genomic analysis of rust fungi.</title>
        <authorList>
            <person name="Duplessis S."/>
            <person name="Cuomo C.A."/>
            <person name="Lin Y.-C."/>
            <person name="Aerts A."/>
            <person name="Tisserant E."/>
            <person name="Veneault-Fourrey C."/>
            <person name="Joly D.L."/>
            <person name="Hacquard S."/>
            <person name="Amselem J."/>
            <person name="Cantarel B.L."/>
            <person name="Chiu R."/>
            <person name="Coutinho P.M."/>
            <person name="Feau N."/>
            <person name="Field M."/>
            <person name="Frey P."/>
            <person name="Gelhaye E."/>
            <person name="Goldberg J."/>
            <person name="Grabherr M.G."/>
            <person name="Kodira C.D."/>
            <person name="Kohler A."/>
            <person name="Kuees U."/>
            <person name="Lindquist E.A."/>
            <person name="Lucas S.M."/>
            <person name="Mago R."/>
            <person name="Mauceli E."/>
            <person name="Morin E."/>
            <person name="Murat C."/>
            <person name="Pangilinan J.L."/>
            <person name="Park R."/>
            <person name="Pearson M."/>
            <person name="Quesneville H."/>
            <person name="Rouhier N."/>
            <person name="Sakthikumar S."/>
            <person name="Salamov A.A."/>
            <person name="Schmutz J."/>
            <person name="Selles B."/>
            <person name="Shapiro H."/>
            <person name="Tanguay P."/>
            <person name="Tuskan G.A."/>
            <person name="Henrissat B."/>
            <person name="Van de Peer Y."/>
            <person name="Rouze P."/>
            <person name="Ellis J.G."/>
            <person name="Dodds P.N."/>
            <person name="Schein J.E."/>
            <person name="Zhong S."/>
            <person name="Hamelin R.C."/>
            <person name="Grigoriev I.V."/>
            <person name="Szabo L.J."/>
            <person name="Martin F."/>
        </authorList>
    </citation>
    <scope>NUCLEOTIDE SEQUENCE [LARGE SCALE GENOMIC DNA]</scope>
    <source>
        <strain evidence="3">98AG31 / pathotype 3-4-7</strain>
    </source>
</reference>
<feature type="compositionally biased region" description="Pro residues" evidence="1">
    <location>
        <begin position="186"/>
        <end position="199"/>
    </location>
</feature>
<dbReference type="Proteomes" id="UP000001072">
    <property type="component" value="Unassembled WGS sequence"/>
</dbReference>
<protein>
    <submittedName>
        <fullName evidence="2">Uncharacterized protein</fullName>
    </submittedName>
</protein>
<proteinExistence type="predicted"/>
<dbReference type="GeneID" id="18929306"/>
<evidence type="ECO:0000256" key="1">
    <source>
        <dbReference type="SAM" id="MobiDB-lite"/>
    </source>
</evidence>
<feature type="region of interest" description="Disordered" evidence="1">
    <location>
        <begin position="180"/>
        <end position="201"/>
    </location>
</feature>
<dbReference type="AlphaFoldDB" id="F4R5G7"/>
<organism evidence="3">
    <name type="scientific">Melampsora larici-populina (strain 98AG31 / pathotype 3-4-7)</name>
    <name type="common">Poplar leaf rust fungus</name>
    <dbReference type="NCBI Taxonomy" id="747676"/>
    <lineage>
        <taxon>Eukaryota</taxon>
        <taxon>Fungi</taxon>
        <taxon>Dikarya</taxon>
        <taxon>Basidiomycota</taxon>
        <taxon>Pucciniomycotina</taxon>
        <taxon>Pucciniomycetes</taxon>
        <taxon>Pucciniales</taxon>
        <taxon>Melampsoraceae</taxon>
        <taxon>Melampsora</taxon>
    </lineage>
</organism>
<accession>F4R5G7</accession>
<dbReference type="HOGENOM" id="CLU_739827_0_0_1"/>
<dbReference type="RefSeq" id="XP_007404639.1">
    <property type="nucleotide sequence ID" value="XM_007404577.1"/>
</dbReference>
<dbReference type="InParanoid" id="F4R5G7"/>
<evidence type="ECO:0000313" key="2">
    <source>
        <dbReference type="EMBL" id="EGG12264.1"/>
    </source>
</evidence>